<name>N1JL22_BLUG1</name>
<accession>N1JL22</accession>
<protein>
    <submittedName>
        <fullName evidence="2">CSEP0478 putative effector protein</fullName>
    </submittedName>
</protein>
<reference evidence="2 3" key="1">
    <citation type="journal article" date="2010" name="Science">
        <title>Genome expansion and gene loss in powdery mildew fungi reveal tradeoffs in extreme parasitism.</title>
        <authorList>
            <person name="Spanu P.D."/>
            <person name="Abbott J.C."/>
            <person name="Amselem J."/>
            <person name="Burgis T.A."/>
            <person name="Soanes D.M."/>
            <person name="Stueber K."/>
            <person name="Ver Loren van Themaat E."/>
            <person name="Brown J.K.M."/>
            <person name="Butcher S.A."/>
            <person name="Gurr S.J."/>
            <person name="Lebrun M.-H."/>
            <person name="Ridout C.J."/>
            <person name="Schulze-Lefert P."/>
            <person name="Talbot N.J."/>
            <person name="Ahmadinejad N."/>
            <person name="Ametz C."/>
            <person name="Barton G.R."/>
            <person name="Benjdia M."/>
            <person name="Bidzinski P."/>
            <person name="Bindschedler L.V."/>
            <person name="Both M."/>
            <person name="Brewer M.T."/>
            <person name="Cadle-Davidson L."/>
            <person name="Cadle-Davidson M.M."/>
            <person name="Collemare J."/>
            <person name="Cramer R."/>
            <person name="Frenkel O."/>
            <person name="Godfrey D."/>
            <person name="Harriman J."/>
            <person name="Hoede C."/>
            <person name="King B.C."/>
            <person name="Klages S."/>
            <person name="Kleemann J."/>
            <person name="Knoll D."/>
            <person name="Koti P.S."/>
            <person name="Kreplak J."/>
            <person name="Lopez-Ruiz F.J."/>
            <person name="Lu X."/>
            <person name="Maekawa T."/>
            <person name="Mahanil S."/>
            <person name="Micali C."/>
            <person name="Milgroom M.G."/>
            <person name="Montana G."/>
            <person name="Noir S."/>
            <person name="O'Connell R.J."/>
            <person name="Oberhaensli S."/>
            <person name="Parlange F."/>
            <person name="Pedersen C."/>
            <person name="Quesneville H."/>
            <person name="Reinhardt R."/>
            <person name="Rott M."/>
            <person name="Sacristan S."/>
            <person name="Schmidt S.M."/>
            <person name="Schoen M."/>
            <person name="Skamnioti P."/>
            <person name="Sommer H."/>
            <person name="Stephens A."/>
            <person name="Takahara H."/>
            <person name="Thordal-Christensen H."/>
            <person name="Vigouroux M."/>
            <person name="Wessling R."/>
            <person name="Wicker T."/>
            <person name="Panstruga R."/>
        </authorList>
    </citation>
    <scope>NUCLEOTIDE SEQUENCE [LARGE SCALE GENOMIC DNA]</scope>
    <source>
        <strain evidence="2">DH14</strain>
    </source>
</reference>
<feature type="region of interest" description="Disordered" evidence="1">
    <location>
        <begin position="252"/>
        <end position="271"/>
    </location>
</feature>
<proteinExistence type="predicted"/>
<dbReference type="Proteomes" id="UP000015441">
    <property type="component" value="Unassembled WGS sequence"/>
</dbReference>
<evidence type="ECO:0000313" key="2">
    <source>
        <dbReference type="EMBL" id="CCU83017.1"/>
    </source>
</evidence>
<gene>
    <name evidence="2" type="ORF">BGHDH14_bghG007401000001001</name>
</gene>
<comment type="caution">
    <text evidence="2">The sequence shown here is derived from an EMBL/GenBank/DDBJ whole genome shotgun (WGS) entry which is preliminary data.</text>
</comment>
<dbReference type="OrthoDB" id="10315166at2759"/>
<evidence type="ECO:0000313" key="3">
    <source>
        <dbReference type="Proteomes" id="UP000015441"/>
    </source>
</evidence>
<keyword evidence="3" id="KW-1185">Reference proteome</keyword>
<evidence type="ECO:0000256" key="1">
    <source>
        <dbReference type="SAM" id="MobiDB-lite"/>
    </source>
</evidence>
<dbReference type="HOGENOM" id="CLU_056196_3_0_1"/>
<dbReference type="AlphaFoldDB" id="N1JL22"/>
<organism evidence="2 3">
    <name type="scientific">Blumeria graminis f. sp. hordei (strain DH14)</name>
    <name type="common">Barley powdery mildew</name>
    <name type="synonym">Oidium monilioides f. sp. hordei</name>
    <dbReference type="NCBI Taxonomy" id="546991"/>
    <lineage>
        <taxon>Eukaryota</taxon>
        <taxon>Fungi</taxon>
        <taxon>Dikarya</taxon>
        <taxon>Ascomycota</taxon>
        <taxon>Pezizomycotina</taxon>
        <taxon>Leotiomycetes</taxon>
        <taxon>Erysiphales</taxon>
        <taxon>Erysiphaceae</taxon>
        <taxon>Blumeria</taxon>
        <taxon>Blumeria hordei</taxon>
    </lineage>
</organism>
<dbReference type="EMBL" id="CAUH01007401">
    <property type="protein sequence ID" value="CCU83017.1"/>
    <property type="molecule type" value="Genomic_DNA"/>
</dbReference>
<sequence length="301" mass="33787">MRCLIAVLLLTKPSWHTSDRLILIGYSSHNNYFVYPAPNNKQFPGTADESGIFMTESKVDGPGTYMRYYCSYSIELGNMIAGIVGEQKPISCSEISQSKNNPTTHERCREYFGSLSQISQSAQMSDILKISDCKASDIASLAFAGQISVGGVNRGFAPPENPSLFNVIADKQVKVSDLVLADQSVILKGSHRSSALVWYQGYLHKLNKCGQNSWFFETNFHEDNGLRLYKFLQQLNDNLGESSMLLKERELNQPPRPKIAKQKAHQETKKRSKDVFVHYHKVNIIRGKLPVESIKGFVDGK</sequence>
<dbReference type="InParanoid" id="N1JL22"/>